<evidence type="ECO:0000313" key="3">
    <source>
        <dbReference type="EMBL" id="KAK2547486.1"/>
    </source>
</evidence>
<dbReference type="SUPFAM" id="SSF56672">
    <property type="entry name" value="DNA/RNA polymerases"/>
    <property type="match status" value="1"/>
</dbReference>
<dbReference type="PANTHER" id="PTHR47510">
    <property type="entry name" value="REVERSE TRANSCRIPTASE DOMAIN-CONTAINING PROTEIN"/>
    <property type="match status" value="1"/>
</dbReference>
<gene>
    <name evidence="3" type="ORF">P5673_032527</name>
</gene>
<keyword evidence="3" id="KW-0808">Transferase</keyword>
<dbReference type="Pfam" id="PF00078">
    <property type="entry name" value="RVT_1"/>
    <property type="match status" value="1"/>
</dbReference>
<accession>A0AAD9URQ7</accession>
<reference evidence="3" key="2">
    <citation type="journal article" date="2023" name="Science">
        <title>Genomic signatures of disease resistance in endangered staghorn corals.</title>
        <authorList>
            <person name="Vollmer S.V."/>
            <person name="Selwyn J.D."/>
            <person name="Despard B.A."/>
            <person name="Roesel C.L."/>
        </authorList>
    </citation>
    <scope>NUCLEOTIDE SEQUENCE</scope>
    <source>
        <strain evidence="3">K2</strain>
    </source>
</reference>
<feature type="domain" description="Reverse transcriptase" evidence="1">
    <location>
        <begin position="551"/>
        <end position="665"/>
    </location>
</feature>
<dbReference type="EMBL" id="JARQWQ010000182">
    <property type="protein sequence ID" value="KAK2547486.1"/>
    <property type="molecule type" value="Genomic_DNA"/>
</dbReference>
<sequence>MNNGTNLVFDELLSSLFSSIGGIVHRGIVSSRSVHCGIPVYSRQGRFTDLRRKYFKRRILYYPNSSAGFNFMELCISLSGDIHPLPGPDTSSGRITVIRGKRRTRRIPDSGGHVSANCIQLTKNAQITVHKNQKKLLEINHLNAEFFKCRQHFIETKQLALERDFDILTISETWLNSSVSNSVVEIPGYQVYRLDRLGKAGTGVCAYVKSTLKVKVLKDLTEMSESGLHQLWIQVQNKKLRSLLVCVVYRPPEIGTACLENELLPKYIEALSRNKDIVVTGDLNCDLLSNNPRGEALLSFCAIVNATQLIHKATRVTESSRSLLDVILVSDPVLVKSSGVFEITINDHFLVHVVISLRPPKEAPTYIVTRSFRNYKADQFANDIAYIPWNTVNLIDESVDNSLDAFNDLLLACLDDHAPIKTVKMRHKPNPFITEDIRDLMKKAADDSAELARLHDLPTTPVYLGSTHCDELFDFKAITSEDVRKVIMAMPSNKAPGYDKIPVFVIKDCLSYILPALTALINSSFSNSVFPKAWKKSEVVPHRKDGDHETPRNNRPITLLPVLSKVTEKIALNQFTEYLTQQGNLTCHQSGNRKFHSTETLSLLVTGHIYKAMDKKEITAMVLIDLSKAIDSICHRTLLTKLKGLGASNEALNWFESYLTNRMQSTRLGASRSIE</sequence>
<dbReference type="InterPro" id="IPR000477">
    <property type="entry name" value="RT_dom"/>
</dbReference>
<keyword evidence="4" id="KW-1185">Reference proteome</keyword>
<reference evidence="3" key="1">
    <citation type="journal article" date="2023" name="G3 (Bethesda)">
        <title>Whole genome assembly and annotation of the endangered Caribbean coral Acropora cervicornis.</title>
        <authorList>
            <person name="Selwyn J.D."/>
            <person name="Vollmer S.V."/>
        </authorList>
    </citation>
    <scope>NUCLEOTIDE SEQUENCE</scope>
    <source>
        <strain evidence="3">K2</strain>
    </source>
</reference>
<dbReference type="SUPFAM" id="SSF56219">
    <property type="entry name" value="DNase I-like"/>
    <property type="match status" value="1"/>
</dbReference>
<name>A0AAD9URQ7_ACRCE</name>
<dbReference type="AlphaFoldDB" id="A0AAD9URQ7"/>
<evidence type="ECO:0000313" key="4">
    <source>
        <dbReference type="Proteomes" id="UP001249851"/>
    </source>
</evidence>
<comment type="caution">
    <text evidence="3">The sequence shown here is derived from an EMBL/GenBank/DDBJ whole genome shotgun (WGS) entry which is preliminary data.</text>
</comment>
<evidence type="ECO:0000259" key="2">
    <source>
        <dbReference type="Pfam" id="PF14529"/>
    </source>
</evidence>
<dbReference type="InterPro" id="IPR036691">
    <property type="entry name" value="Endo/exonu/phosph_ase_sf"/>
</dbReference>
<organism evidence="3 4">
    <name type="scientific">Acropora cervicornis</name>
    <name type="common">Staghorn coral</name>
    <dbReference type="NCBI Taxonomy" id="6130"/>
    <lineage>
        <taxon>Eukaryota</taxon>
        <taxon>Metazoa</taxon>
        <taxon>Cnidaria</taxon>
        <taxon>Anthozoa</taxon>
        <taxon>Hexacorallia</taxon>
        <taxon>Scleractinia</taxon>
        <taxon>Astrocoeniina</taxon>
        <taxon>Acroporidae</taxon>
        <taxon>Acropora</taxon>
    </lineage>
</organism>
<dbReference type="GO" id="GO:0003964">
    <property type="term" value="F:RNA-directed DNA polymerase activity"/>
    <property type="evidence" value="ECO:0007669"/>
    <property type="project" value="UniProtKB-KW"/>
</dbReference>
<protein>
    <submittedName>
        <fullName evidence="3">RNA-directed DNA polymerase from transposon BS</fullName>
    </submittedName>
</protein>
<dbReference type="Proteomes" id="UP001249851">
    <property type="component" value="Unassembled WGS sequence"/>
</dbReference>
<feature type="domain" description="Endonuclease/exonuclease/phosphatase" evidence="2">
    <location>
        <begin position="244"/>
        <end position="350"/>
    </location>
</feature>
<proteinExistence type="predicted"/>
<dbReference type="InterPro" id="IPR005135">
    <property type="entry name" value="Endo/exonuclease/phosphatase"/>
</dbReference>
<keyword evidence="3" id="KW-0548">Nucleotidyltransferase</keyword>
<dbReference type="Gene3D" id="3.60.10.10">
    <property type="entry name" value="Endonuclease/exonuclease/phosphatase"/>
    <property type="match status" value="1"/>
</dbReference>
<dbReference type="Pfam" id="PF14529">
    <property type="entry name" value="Exo_endo_phos_2"/>
    <property type="match status" value="1"/>
</dbReference>
<keyword evidence="3" id="KW-0695">RNA-directed DNA polymerase</keyword>
<evidence type="ECO:0000259" key="1">
    <source>
        <dbReference type="Pfam" id="PF00078"/>
    </source>
</evidence>
<dbReference type="InterPro" id="IPR043502">
    <property type="entry name" value="DNA/RNA_pol_sf"/>
</dbReference>
<dbReference type="PANTHER" id="PTHR47510:SF3">
    <property type="entry name" value="ENDO_EXONUCLEASE_PHOSPHATASE DOMAIN-CONTAINING PROTEIN"/>
    <property type="match status" value="1"/>
</dbReference>